<reference evidence="2 3" key="2">
    <citation type="submission" date="2018-06" db="EMBL/GenBank/DDBJ databases">
        <title>Metagenomic assembly of (sub)arctic Cyanobacteria and their associated microbiome from non-axenic cultures.</title>
        <authorList>
            <person name="Baurain D."/>
        </authorList>
    </citation>
    <scope>NUCLEOTIDE SEQUENCE [LARGE SCALE GENOMIC DNA]</scope>
    <source>
        <strain evidence="2">ULC027bin1</strain>
    </source>
</reference>
<name>A0A2W4YN69_9CYAN</name>
<evidence type="ECO:0008006" key="4">
    <source>
        <dbReference type="Google" id="ProtNLM"/>
    </source>
</evidence>
<evidence type="ECO:0000256" key="1">
    <source>
        <dbReference type="SAM" id="Phobius"/>
    </source>
</evidence>
<comment type="caution">
    <text evidence="2">The sequence shown here is derived from an EMBL/GenBank/DDBJ whole genome shotgun (WGS) entry which is preliminary data.</text>
</comment>
<keyword evidence="1" id="KW-0812">Transmembrane</keyword>
<feature type="transmembrane region" description="Helical" evidence="1">
    <location>
        <begin position="56"/>
        <end position="76"/>
    </location>
</feature>
<sequence>MPPRWPRKPDPANDPPLRKLQDRINFAVHVAGFAAVNSSLWFFNTLNPGSLPQAKIVTLVMLTILFAHGVYIFAIADYTDLSPQPSDSKIE</sequence>
<feature type="transmembrane region" description="Helical" evidence="1">
    <location>
        <begin position="24"/>
        <end position="44"/>
    </location>
</feature>
<keyword evidence="1" id="KW-1133">Transmembrane helix</keyword>
<organism evidence="2 3">
    <name type="scientific">Phormidesmis priestleyi</name>
    <dbReference type="NCBI Taxonomy" id="268141"/>
    <lineage>
        <taxon>Bacteria</taxon>
        <taxon>Bacillati</taxon>
        <taxon>Cyanobacteriota</taxon>
        <taxon>Cyanophyceae</taxon>
        <taxon>Leptolyngbyales</taxon>
        <taxon>Leptolyngbyaceae</taxon>
        <taxon>Phormidesmis</taxon>
    </lineage>
</organism>
<evidence type="ECO:0000313" key="3">
    <source>
        <dbReference type="Proteomes" id="UP000249794"/>
    </source>
</evidence>
<evidence type="ECO:0000313" key="2">
    <source>
        <dbReference type="EMBL" id="PZO47775.1"/>
    </source>
</evidence>
<gene>
    <name evidence="2" type="ORF">DCF15_18640</name>
</gene>
<keyword evidence="1" id="KW-0472">Membrane</keyword>
<proteinExistence type="predicted"/>
<dbReference type="AlphaFoldDB" id="A0A2W4YN69"/>
<protein>
    <recommendedName>
        <fullName evidence="4">2TM domain-containing protein</fullName>
    </recommendedName>
</protein>
<dbReference type="Proteomes" id="UP000249794">
    <property type="component" value="Unassembled WGS sequence"/>
</dbReference>
<accession>A0A2W4YN69</accession>
<dbReference type="EMBL" id="QBMP01000261">
    <property type="protein sequence ID" value="PZO47775.1"/>
    <property type="molecule type" value="Genomic_DNA"/>
</dbReference>
<reference evidence="3" key="1">
    <citation type="submission" date="2018-04" db="EMBL/GenBank/DDBJ databases">
        <authorList>
            <person name="Cornet L."/>
        </authorList>
    </citation>
    <scope>NUCLEOTIDE SEQUENCE [LARGE SCALE GENOMIC DNA]</scope>
</reference>